<dbReference type="InterPro" id="IPR004401">
    <property type="entry name" value="YbaB/EbfC"/>
</dbReference>
<dbReference type="Proteomes" id="UP000199251">
    <property type="component" value="Unassembled WGS sequence"/>
</dbReference>
<dbReference type="InterPro" id="IPR036894">
    <property type="entry name" value="YbaB-like_sf"/>
</dbReference>
<dbReference type="EMBL" id="CTEE01000001">
    <property type="protein sequence ID" value="CQD13570.1"/>
    <property type="molecule type" value="Genomic_DNA"/>
</dbReference>
<organism evidence="1 2">
    <name type="scientific">Mycobacterium lentiflavum</name>
    <dbReference type="NCBI Taxonomy" id="141349"/>
    <lineage>
        <taxon>Bacteria</taxon>
        <taxon>Bacillati</taxon>
        <taxon>Actinomycetota</taxon>
        <taxon>Actinomycetes</taxon>
        <taxon>Mycobacteriales</taxon>
        <taxon>Mycobacteriaceae</taxon>
        <taxon>Mycobacterium</taxon>
        <taxon>Mycobacterium simiae complex</taxon>
    </lineage>
</organism>
<accession>A0A0E4GXZ4</accession>
<dbReference type="SUPFAM" id="SSF82607">
    <property type="entry name" value="YbaB-like"/>
    <property type="match status" value="1"/>
</dbReference>
<proteinExistence type="predicted"/>
<name>A0A0E4GXZ4_MYCLN</name>
<gene>
    <name evidence="1" type="primary">ybaB_5</name>
    <name evidence="1" type="ORF">BN1232_02707</name>
</gene>
<dbReference type="AlphaFoldDB" id="A0A0E4GXZ4"/>
<evidence type="ECO:0000313" key="2">
    <source>
        <dbReference type="Proteomes" id="UP000199251"/>
    </source>
</evidence>
<evidence type="ECO:0000313" key="1">
    <source>
        <dbReference type="EMBL" id="CQD13570.1"/>
    </source>
</evidence>
<dbReference type="OrthoDB" id="9856631at2"/>
<dbReference type="RefSeq" id="WP_090601750.1">
    <property type="nucleotide sequence ID" value="NZ_CTEE01000001.1"/>
</dbReference>
<dbReference type="GO" id="GO:0003677">
    <property type="term" value="F:DNA binding"/>
    <property type="evidence" value="ECO:0007669"/>
    <property type="project" value="InterPro"/>
</dbReference>
<dbReference type="Gene3D" id="3.30.1310.10">
    <property type="entry name" value="Nucleoid-associated protein YbaB-like domain"/>
    <property type="match status" value="1"/>
</dbReference>
<reference evidence="1 2" key="1">
    <citation type="submission" date="2015-03" db="EMBL/GenBank/DDBJ databases">
        <authorList>
            <person name="Urmite Genomes"/>
        </authorList>
    </citation>
    <scope>NUCLEOTIDE SEQUENCE [LARGE SCALE GENOMIC DNA]</scope>
    <source>
        <strain evidence="1 2">CSUR P1491</strain>
    </source>
</reference>
<sequence>MTGQTDPQVTEALQHLQRFVSAFEDDAFRTSTGTFTATDETETVTVTVNGDRWLTGLQIAPGLLRMGAETVQQRLNEALHKAQAATIAAAEDEEQQLQDTVAAVVGALQQQLGDLQQQP</sequence>
<dbReference type="Pfam" id="PF02575">
    <property type="entry name" value="YbaB_DNA_bd"/>
    <property type="match status" value="1"/>
</dbReference>
<dbReference type="STRING" id="141349.BN1232_02707"/>
<protein>
    <submittedName>
        <fullName evidence="1">Nucleoid-associated protein YbaB</fullName>
    </submittedName>
</protein>